<accession>A0ABU5KGP1</accession>
<dbReference type="Proteomes" id="UP001291999">
    <property type="component" value="Unassembled WGS sequence"/>
</dbReference>
<dbReference type="SUPFAM" id="SSF109854">
    <property type="entry name" value="DinB/YfiT-like putative metalloenzymes"/>
    <property type="match status" value="1"/>
</dbReference>
<sequence length="178" mass="19470">MADIPRPVTVLSRALDQARAALTTLDPEDLDLPTHCGDWTVRDLVGHLVAAPGNFLAMARGEEVDWSAVPDVADDQWAQHFRADADRLVEHWADRSEEEAGMADWQSAEIGVHTWDLLRATGHSMPLDPEVAERGLAFLQQGLTDENRAGAFGPPVSVPDDALPYDRLVAFAGRDPRA</sequence>
<evidence type="ECO:0000259" key="1">
    <source>
        <dbReference type="Pfam" id="PF11716"/>
    </source>
</evidence>
<evidence type="ECO:0000313" key="2">
    <source>
        <dbReference type="EMBL" id="MDZ5664125.1"/>
    </source>
</evidence>
<dbReference type="InterPro" id="IPR017517">
    <property type="entry name" value="Maleyloyr_isom"/>
</dbReference>
<dbReference type="RefSeq" id="WP_172268991.1">
    <property type="nucleotide sequence ID" value="NZ_JAXQPW010000010.1"/>
</dbReference>
<protein>
    <submittedName>
        <fullName evidence="2">TIGR03086 family metal-binding protein</fullName>
    </submittedName>
</protein>
<dbReference type="Pfam" id="PF11716">
    <property type="entry name" value="MDMPI_N"/>
    <property type="match status" value="1"/>
</dbReference>
<comment type="caution">
    <text evidence="2">The sequence shown here is derived from an EMBL/GenBank/DDBJ whole genome shotgun (WGS) entry which is preliminary data.</text>
</comment>
<dbReference type="InterPro" id="IPR024344">
    <property type="entry name" value="MDMPI_metal-binding"/>
</dbReference>
<reference evidence="2 3" key="1">
    <citation type="submission" date="2023-11" db="EMBL/GenBank/DDBJ databases">
        <title>Novel species in genus Nocardioides.</title>
        <authorList>
            <person name="Zhou H."/>
        </authorList>
    </citation>
    <scope>NUCLEOTIDE SEQUENCE [LARGE SCALE GENOMIC DNA]</scope>
    <source>
        <strain evidence="2 3">S-58</strain>
    </source>
</reference>
<feature type="domain" description="Mycothiol-dependent maleylpyruvate isomerase metal-binding" evidence="1">
    <location>
        <begin position="12"/>
        <end position="109"/>
    </location>
</feature>
<dbReference type="Gene3D" id="1.20.120.450">
    <property type="entry name" value="dinb family like domain"/>
    <property type="match status" value="1"/>
</dbReference>
<dbReference type="InterPro" id="IPR034660">
    <property type="entry name" value="DinB/YfiT-like"/>
</dbReference>
<dbReference type="InterPro" id="IPR017520">
    <property type="entry name" value="CHP03086"/>
</dbReference>
<organism evidence="2 3">
    <name type="scientific">Nocardioides renjunii</name>
    <dbReference type="NCBI Taxonomy" id="3095075"/>
    <lineage>
        <taxon>Bacteria</taxon>
        <taxon>Bacillati</taxon>
        <taxon>Actinomycetota</taxon>
        <taxon>Actinomycetes</taxon>
        <taxon>Propionibacteriales</taxon>
        <taxon>Nocardioidaceae</taxon>
        <taxon>Nocardioides</taxon>
    </lineage>
</organism>
<dbReference type="EMBL" id="JAXQPW010000010">
    <property type="protein sequence ID" value="MDZ5664125.1"/>
    <property type="molecule type" value="Genomic_DNA"/>
</dbReference>
<dbReference type="NCBIfam" id="TIGR03086">
    <property type="entry name" value="TIGR03086 family metal-binding protein"/>
    <property type="match status" value="1"/>
</dbReference>
<dbReference type="NCBIfam" id="TIGR03083">
    <property type="entry name" value="maleylpyruvate isomerase family mycothiol-dependent enzyme"/>
    <property type="match status" value="1"/>
</dbReference>
<keyword evidence="3" id="KW-1185">Reference proteome</keyword>
<evidence type="ECO:0000313" key="3">
    <source>
        <dbReference type="Proteomes" id="UP001291999"/>
    </source>
</evidence>
<gene>
    <name evidence="2" type="ORF">SFC79_20285</name>
</gene>
<proteinExistence type="predicted"/>
<name>A0ABU5KGP1_9ACTN</name>